<keyword evidence="3" id="KW-1185">Reference proteome</keyword>
<organism evidence="2 3">
    <name type="scientific">Dreissena polymorpha</name>
    <name type="common">Zebra mussel</name>
    <name type="synonym">Mytilus polymorpha</name>
    <dbReference type="NCBI Taxonomy" id="45954"/>
    <lineage>
        <taxon>Eukaryota</taxon>
        <taxon>Metazoa</taxon>
        <taxon>Spiralia</taxon>
        <taxon>Lophotrochozoa</taxon>
        <taxon>Mollusca</taxon>
        <taxon>Bivalvia</taxon>
        <taxon>Autobranchia</taxon>
        <taxon>Heteroconchia</taxon>
        <taxon>Euheterodonta</taxon>
        <taxon>Imparidentia</taxon>
        <taxon>Neoheterodontei</taxon>
        <taxon>Myida</taxon>
        <taxon>Dreissenoidea</taxon>
        <taxon>Dreissenidae</taxon>
        <taxon>Dreissena</taxon>
    </lineage>
</organism>
<evidence type="ECO:0000313" key="2">
    <source>
        <dbReference type="EMBL" id="KAH3812908.1"/>
    </source>
</evidence>
<gene>
    <name evidence="2" type="ORF">DPMN_141351</name>
</gene>
<dbReference type="AlphaFoldDB" id="A0A9D4GCK8"/>
<keyword evidence="1" id="KW-0472">Membrane</keyword>
<protein>
    <submittedName>
        <fullName evidence="2">Uncharacterized protein</fullName>
    </submittedName>
</protein>
<keyword evidence="1" id="KW-0812">Transmembrane</keyword>
<dbReference type="PANTHER" id="PTHR20765:SF1">
    <property type="entry name" value="EQUILIBRATIVE NUCLEOBASE TRANSPORTER 1"/>
    <property type="match status" value="1"/>
</dbReference>
<dbReference type="EMBL" id="JAIWYP010000006">
    <property type="protein sequence ID" value="KAH3812908.1"/>
    <property type="molecule type" value="Genomic_DNA"/>
</dbReference>
<name>A0A9D4GCK8_DREPO</name>
<dbReference type="InterPro" id="IPR027197">
    <property type="entry name" value="SLC43A3"/>
</dbReference>
<dbReference type="PANTHER" id="PTHR20765">
    <property type="entry name" value="SOLUTE CARRIER FAMILY 43 MEMBER 3-RELATED"/>
    <property type="match status" value="1"/>
</dbReference>
<sequence>MNAAAESAPAAPSLRSCLCKPVFITHVIWLCLLQLRFFFFIGTLNQYLNRLFKEDAQQGGFYRHRGCRFIYKLDPVP</sequence>
<proteinExistence type="predicted"/>
<comment type="caution">
    <text evidence="2">The sequence shown here is derived from an EMBL/GenBank/DDBJ whole genome shotgun (WGS) entry which is preliminary data.</text>
</comment>
<evidence type="ECO:0000256" key="1">
    <source>
        <dbReference type="SAM" id="Phobius"/>
    </source>
</evidence>
<keyword evidence="1" id="KW-1133">Transmembrane helix</keyword>
<evidence type="ECO:0000313" key="3">
    <source>
        <dbReference type="Proteomes" id="UP000828390"/>
    </source>
</evidence>
<reference evidence="2" key="2">
    <citation type="submission" date="2020-11" db="EMBL/GenBank/DDBJ databases">
        <authorList>
            <person name="McCartney M.A."/>
            <person name="Auch B."/>
            <person name="Kono T."/>
            <person name="Mallez S."/>
            <person name="Becker A."/>
            <person name="Gohl D.M."/>
            <person name="Silverstein K.A.T."/>
            <person name="Koren S."/>
            <person name="Bechman K.B."/>
            <person name="Herman A."/>
            <person name="Abrahante J.E."/>
            <person name="Garbe J."/>
        </authorList>
    </citation>
    <scope>NUCLEOTIDE SEQUENCE</scope>
    <source>
        <strain evidence="2">Duluth1</strain>
        <tissue evidence="2">Whole animal</tissue>
    </source>
</reference>
<accession>A0A9D4GCK8</accession>
<reference evidence="2" key="1">
    <citation type="journal article" date="2019" name="bioRxiv">
        <title>The Genome of the Zebra Mussel, Dreissena polymorpha: A Resource for Invasive Species Research.</title>
        <authorList>
            <person name="McCartney M.A."/>
            <person name="Auch B."/>
            <person name="Kono T."/>
            <person name="Mallez S."/>
            <person name="Zhang Y."/>
            <person name="Obille A."/>
            <person name="Becker A."/>
            <person name="Abrahante J.E."/>
            <person name="Garbe J."/>
            <person name="Badalamenti J.P."/>
            <person name="Herman A."/>
            <person name="Mangelson H."/>
            <person name="Liachko I."/>
            <person name="Sullivan S."/>
            <person name="Sone E.D."/>
            <person name="Koren S."/>
            <person name="Silverstein K.A.T."/>
            <person name="Beckman K.B."/>
            <person name="Gohl D.M."/>
        </authorList>
    </citation>
    <scope>NUCLEOTIDE SEQUENCE</scope>
    <source>
        <strain evidence="2">Duluth1</strain>
        <tissue evidence="2">Whole animal</tissue>
    </source>
</reference>
<feature type="transmembrane region" description="Helical" evidence="1">
    <location>
        <begin position="23"/>
        <end position="44"/>
    </location>
</feature>
<dbReference type="Proteomes" id="UP000828390">
    <property type="component" value="Unassembled WGS sequence"/>
</dbReference>